<evidence type="ECO:0000313" key="3">
    <source>
        <dbReference type="Proteomes" id="UP000472580"/>
    </source>
</evidence>
<dbReference type="Pfam" id="PF07157">
    <property type="entry name" value="DNA_circ_N"/>
    <property type="match status" value="1"/>
</dbReference>
<feature type="domain" description="DNA circulation N-terminal" evidence="1">
    <location>
        <begin position="6"/>
        <end position="92"/>
    </location>
</feature>
<gene>
    <name evidence="2" type="ORF">E5987_12430</name>
</gene>
<feature type="non-terminal residue" evidence="2">
    <location>
        <position position="299"/>
    </location>
</feature>
<comment type="caution">
    <text evidence="2">The sequence shown here is derived from an EMBL/GenBank/DDBJ whole genome shotgun (WGS) entry which is preliminary data.</text>
</comment>
<keyword evidence="3" id="KW-1185">Reference proteome</keyword>
<dbReference type="AlphaFoldDB" id="A0A6L6YM41"/>
<sequence>MNAPELRRASFRGVPFEVTSSDFKVGRRTQTFEYPQRDTPFTEDLGRSKRTITLTAYVIGADYITRMKRLIAACEKQGSGRLIHPWLGTMEVVAVDLTSPKFESNRLSTVTLNFVESGKLEFPNSIVDAGSRCLKAASALSNSAFDEFIKEFDIAGAQDFVKKTVGEDFTKLLSAESLNRIYQAFDLADDLADLANDAITLVSGSPGSLGQRLMDVLGLQGFASTVHAWSDAANRFSLLTKESSLSSAESPVAASRTTSERIEAANAAIQTLVRQSAISNAVLAASEVGSENDRADTSA</sequence>
<accession>A0A6L6YM41</accession>
<dbReference type="RefSeq" id="WP_202074646.1">
    <property type="nucleotide sequence ID" value="NZ_WSRP01000072.1"/>
</dbReference>
<evidence type="ECO:0000313" key="2">
    <source>
        <dbReference type="EMBL" id="MVX57979.1"/>
    </source>
</evidence>
<dbReference type="Proteomes" id="UP000472580">
    <property type="component" value="Unassembled WGS sequence"/>
</dbReference>
<evidence type="ECO:0000259" key="1">
    <source>
        <dbReference type="Pfam" id="PF07157"/>
    </source>
</evidence>
<dbReference type="EMBL" id="WSRP01000072">
    <property type="protein sequence ID" value="MVX57979.1"/>
    <property type="molecule type" value="Genomic_DNA"/>
</dbReference>
<proteinExistence type="predicted"/>
<dbReference type="InterPro" id="IPR009826">
    <property type="entry name" value="DNA_circ_N"/>
</dbReference>
<protein>
    <recommendedName>
        <fullName evidence="1">DNA circulation N-terminal domain-containing protein</fullName>
    </recommendedName>
</protein>
<name>A0A6L6YM41_9BURK</name>
<reference evidence="2 3" key="1">
    <citation type="submission" date="2019-12" db="EMBL/GenBank/DDBJ databases">
        <title>Microbes associate with the intestines of laboratory mice.</title>
        <authorList>
            <person name="Navarre W."/>
            <person name="Wong E."/>
        </authorList>
    </citation>
    <scope>NUCLEOTIDE SEQUENCE [LARGE SCALE GENOMIC DNA]</scope>
    <source>
        <strain evidence="2 3">NM82_D38</strain>
    </source>
</reference>
<organism evidence="2 3">
    <name type="scientific">Parasutterella muris</name>
    <dbReference type="NCBI Taxonomy" id="2565572"/>
    <lineage>
        <taxon>Bacteria</taxon>
        <taxon>Pseudomonadati</taxon>
        <taxon>Pseudomonadota</taxon>
        <taxon>Betaproteobacteria</taxon>
        <taxon>Burkholderiales</taxon>
        <taxon>Sutterellaceae</taxon>
        <taxon>Parasutterella</taxon>
    </lineage>
</organism>